<evidence type="ECO:0000313" key="13">
    <source>
        <dbReference type="Proteomes" id="UP001465668"/>
    </source>
</evidence>
<dbReference type="SUPFAM" id="SSF52540">
    <property type="entry name" value="P-loop containing nucleoside triphosphate hydrolases"/>
    <property type="match status" value="2"/>
</dbReference>
<dbReference type="PANTHER" id="PTHR24223">
    <property type="entry name" value="ATP-BINDING CASSETTE SUB-FAMILY C"/>
    <property type="match status" value="1"/>
</dbReference>
<feature type="transmembrane region" description="Helical" evidence="9">
    <location>
        <begin position="929"/>
        <end position="953"/>
    </location>
</feature>
<dbReference type="SUPFAM" id="SSF90123">
    <property type="entry name" value="ABC transporter transmembrane region"/>
    <property type="match status" value="2"/>
</dbReference>
<feature type="transmembrane region" description="Helical" evidence="9">
    <location>
        <begin position="134"/>
        <end position="151"/>
    </location>
</feature>
<evidence type="ECO:0000313" key="12">
    <source>
        <dbReference type="EMBL" id="KAK9779806.1"/>
    </source>
</evidence>
<dbReference type="PANTHER" id="PTHR24223:SF404">
    <property type="entry name" value="ABC MULTIDRUG TRANSPORTER (EUROFUNG)-RELATED"/>
    <property type="match status" value="1"/>
</dbReference>
<dbReference type="InterPro" id="IPR036640">
    <property type="entry name" value="ABC1_TM_sf"/>
</dbReference>
<dbReference type="PROSITE" id="PS50929">
    <property type="entry name" value="ABC_TM1F"/>
    <property type="match status" value="2"/>
</dbReference>
<dbReference type="Gene3D" id="1.20.1560.10">
    <property type="entry name" value="ABC transporter type 1, transmembrane domain"/>
    <property type="match status" value="2"/>
</dbReference>
<protein>
    <submittedName>
        <fullName evidence="12">ABC transporter</fullName>
    </submittedName>
</protein>
<evidence type="ECO:0000256" key="3">
    <source>
        <dbReference type="ARBA" id="ARBA00022692"/>
    </source>
</evidence>
<evidence type="ECO:0000256" key="5">
    <source>
        <dbReference type="ARBA" id="ARBA00022840"/>
    </source>
</evidence>
<evidence type="ECO:0000256" key="8">
    <source>
        <dbReference type="SAM" id="MobiDB-lite"/>
    </source>
</evidence>
<dbReference type="CDD" id="cd03244">
    <property type="entry name" value="ABCC_MRP_domain2"/>
    <property type="match status" value="1"/>
</dbReference>
<evidence type="ECO:0000259" key="11">
    <source>
        <dbReference type="PROSITE" id="PS50929"/>
    </source>
</evidence>
<dbReference type="InterPro" id="IPR044726">
    <property type="entry name" value="ABCC_6TM_D2"/>
</dbReference>
<feature type="transmembrane region" description="Helical" evidence="9">
    <location>
        <begin position="103"/>
        <end position="122"/>
    </location>
</feature>
<feature type="transmembrane region" description="Helical" evidence="9">
    <location>
        <begin position="1110"/>
        <end position="1133"/>
    </location>
</feature>
<dbReference type="CDD" id="cd18579">
    <property type="entry name" value="ABC_6TM_ABCC_D1"/>
    <property type="match status" value="1"/>
</dbReference>
<dbReference type="InterPro" id="IPR003593">
    <property type="entry name" value="AAA+_ATPase"/>
</dbReference>
<dbReference type="Pfam" id="PF00005">
    <property type="entry name" value="ABC_tran"/>
    <property type="match status" value="2"/>
</dbReference>
<keyword evidence="2" id="KW-0813">Transport</keyword>
<evidence type="ECO:0000256" key="7">
    <source>
        <dbReference type="ARBA" id="ARBA00023136"/>
    </source>
</evidence>
<dbReference type="InterPro" id="IPR050173">
    <property type="entry name" value="ABC_transporter_C-like"/>
</dbReference>
<feature type="transmembrane region" description="Helical" evidence="9">
    <location>
        <begin position="311"/>
        <end position="332"/>
    </location>
</feature>
<organism evidence="12 13">
    <name type="scientific">Seiridium cardinale</name>
    <dbReference type="NCBI Taxonomy" id="138064"/>
    <lineage>
        <taxon>Eukaryota</taxon>
        <taxon>Fungi</taxon>
        <taxon>Dikarya</taxon>
        <taxon>Ascomycota</taxon>
        <taxon>Pezizomycotina</taxon>
        <taxon>Sordariomycetes</taxon>
        <taxon>Xylariomycetidae</taxon>
        <taxon>Amphisphaeriales</taxon>
        <taxon>Sporocadaceae</taxon>
        <taxon>Seiridium</taxon>
    </lineage>
</organism>
<accession>A0ABR2Y159</accession>
<dbReference type="InterPro" id="IPR027417">
    <property type="entry name" value="P-loop_NTPase"/>
</dbReference>
<feature type="compositionally biased region" description="Polar residues" evidence="8">
    <location>
        <begin position="1447"/>
        <end position="1459"/>
    </location>
</feature>
<feature type="transmembrane region" description="Helical" evidence="9">
    <location>
        <begin position="524"/>
        <end position="546"/>
    </location>
</feature>
<proteinExistence type="predicted"/>
<gene>
    <name evidence="12" type="ORF">SCAR479_03413</name>
</gene>
<name>A0ABR2Y159_9PEZI</name>
<evidence type="ECO:0000256" key="1">
    <source>
        <dbReference type="ARBA" id="ARBA00004141"/>
    </source>
</evidence>
<dbReference type="Pfam" id="PF00664">
    <property type="entry name" value="ABC_membrane"/>
    <property type="match status" value="1"/>
</dbReference>
<feature type="domain" description="ABC transporter" evidence="10">
    <location>
        <begin position="1205"/>
        <end position="1436"/>
    </location>
</feature>
<evidence type="ECO:0000259" key="10">
    <source>
        <dbReference type="PROSITE" id="PS50893"/>
    </source>
</evidence>
<dbReference type="Proteomes" id="UP001465668">
    <property type="component" value="Unassembled WGS sequence"/>
</dbReference>
<feature type="transmembrane region" description="Helical" evidence="9">
    <location>
        <begin position="1026"/>
        <end position="1046"/>
    </location>
</feature>
<reference evidence="12 13" key="1">
    <citation type="submission" date="2024-02" db="EMBL/GenBank/DDBJ databases">
        <title>First draft genome assembly of two strains of Seiridium cardinale.</title>
        <authorList>
            <person name="Emiliani G."/>
            <person name="Scali E."/>
        </authorList>
    </citation>
    <scope>NUCLEOTIDE SEQUENCE [LARGE SCALE GENOMIC DNA]</scope>
    <source>
        <strain evidence="12 13">BM-138-000479</strain>
    </source>
</reference>
<keyword evidence="5" id="KW-0067">ATP-binding</keyword>
<feature type="domain" description="ABC transporter" evidence="10">
    <location>
        <begin position="609"/>
        <end position="825"/>
    </location>
</feature>
<comment type="subcellular location">
    <subcellularLocation>
        <location evidence="1">Membrane</location>
        <topology evidence="1">Multi-pass membrane protein</topology>
    </subcellularLocation>
</comment>
<comment type="caution">
    <text evidence="12">The sequence shown here is derived from an EMBL/GenBank/DDBJ whole genome shotgun (WGS) entry which is preliminary data.</text>
</comment>
<feature type="transmembrane region" description="Helical" evidence="9">
    <location>
        <begin position="405"/>
        <end position="427"/>
    </location>
</feature>
<evidence type="ECO:0000256" key="4">
    <source>
        <dbReference type="ARBA" id="ARBA00022741"/>
    </source>
</evidence>
<feature type="transmembrane region" description="Helical" evidence="9">
    <location>
        <begin position="488"/>
        <end position="518"/>
    </location>
</feature>
<dbReference type="InterPro" id="IPR011527">
    <property type="entry name" value="ABC1_TM_dom"/>
</dbReference>
<feature type="transmembrane region" description="Helical" evidence="9">
    <location>
        <begin position="65"/>
        <end position="83"/>
    </location>
</feature>
<keyword evidence="7 9" id="KW-0472">Membrane</keyword>
<feature type="transmembrane region" description="Helical" evidence="9">
    <location>
        <begin position="16"/>
        <end position="35"/>
    </location>
</feature>
<feature type="transmembrane region" description="Helical" evidence="9">
    <location>
        <begin position="1139"/>
        <end position="1160"/>
    </location>
</feature>
<evidence type="ECO:0000256" key="6">
    <source>
        <dbReference type="ARBA" id="ARBA00022989"/>
    </source>
</evidence>
<feature type="transmembrane region" description="Helical" evidence="9">
    <location>
        <begin position="997"/>
        <end position="1020"/>
    </location>
</feature>
<keyword evidence="3 9" id="KW-0812">Transmembrane</keyword>
<keyword evidence="4" id="KW-0547">Nucleotide-binding</keyword>
<feature type="region of interest" description="Disordered" evidence="8">
    <location>
        <begin position="1436"/>
        <end position="1459"/>
    </location>
</feature>
<dbReference type="PROSITE" id="PS50893">
    <property type="entry name" value="ABC_TRANSPORTER_2"/>
    <property type="match status" value="2"/>
</dbReference>
<dbReference type="Gene3D" id="3.40.50.300">
    <property type="entry name" value="P-loop containing nucleotide triphosphate hydrolases"/>
    <property type="match status" value="2"/>
</dbReference>
<feature type="domain" description="ABC transmembrane type-1" evidence="11">
    <location>
        <begin position="279"/>
        <end position="554"/>
    </location>
</feature>
<dbReference type="CDD" id="cd18580">
    <property type="entry name" value="ABC_6TM_ABCC_D2"/>
    <property type="match status" value="1"/>
</dbReference>
<sequence>MNKVPRPRVLASLSEFGLALAIGIMHLLTHVAIAFDADDTRNQAANPTGATFGPRVDPSCRSFDFTLLFEDVFFTCIPAALFLSLLPSHITVLNETFKTGASLTADALSILGTCAAICLSYVDHQRSLRPSTLLGLYLSVLVILDIARVRTQWLIGHGKGEPAVLTATISLTIIALLVESTDKKSSMEEEKRLGAPEEYSGFWTRTAFSWLVSTFRAGYSKIISLEDLPKLDTRLESHFLREKLVRTWGKYDHRARHSLLKACFHSNLLSFLSGVPPRLCKSVFFFSQPLLINTTVTYVGEAAPDASYGRALIAAWALVFLGIGCSTALSSYQTTRFVTRLKGGLIGLVYQETMRARTVDLGETTAIALMGTDVERIGQNFQMIHEIWASVIEIGVAIWLLEQQVFLACLAPVVVIIVSITATGPIATGAKTAQKAWIEKVQERLRVTSAMLDDMKAVKMLGLSTVMSNIIHGLRKAEVQTSRGYRKLLVWTLLLSNCPTNVAPVATFAVYVIIALYWKSGSLLAAQAFTAIALINLLTTPVLMLIQLMPQLIQCIASFDRIQEYCNYADTDTPDGPNQSGKHNDSSISLQSLIRNTSELDTEQQKSVIVVENKSFAWAKSEPSILKDINFRVPKGSMTMIVGAVGSGKTMLLESILGETVSDTSTATHAKTTIAYCSQQPWLENGTIRSNIIGVSQFDPRWYQTVKTTCVLDQDLQTMEMGDRTVVGSKGLSLSGGQRQRIIVILDDIFSGMDAHTVDLISRRLLGANGLLRTRGSTVILATHSHKLMTQADTIIALESGKIVETGSPQTLLSNGGYVTNLGLALPDPEETTDHIDITRTETTALETIPSTSLILEDDENVPDARRKNGDWSVYNYYFASSGHMIIILFLIGIAVWVFCSEFPTVWLDWWSEANAVEPNKDVGKYMGVYAFLCLFGVVAVAFSCWVGFINIISNSAFRLHADLLVSTMRAPLRFFATTDTGALTNRFSQDMELIDMNLPIVMVNYVTTGFSTFAKAIILVIFSRYLAVTTPFVIAILYFLQSFYLQTSRQVRLLEIEAKAPLYTHFIESVAGAATIRAFGWQSQYQARNYKFIDQAQRPAYLQYCIQHWLSFVLDMVVTALAVVLVAIVVTWRDKFSAGNVGVSLVMVVTFSTVLMRLIKMWTMMESSIGAVARVKRFVAETESEEKESLITEISADWPAQGIVEFRGLVAAHRPDSEPVIKDVSMAIKPSEHIALCGRSGSGKTSLILALLQMIETQAGQMTIDGVDVSTMSCTAVRSHLNVVPQDPFLMPGSIRFNIDPFGRVPDEEIIQALERVRLWGIIQEKGGLGKEIDSAAWSAGQKQLLCLARAIVRKSKVLILDEATSSVDSDTESIMQDIIDTVFKDCTVLAVMHRLTYITRYDRVALLGKGVLEEFDAPTALLSRGSKFADLYKSSTRSHGPWNGSAATEPSGSASGF</sequence>
<feature type="domain" description="ABC transmembrane type-1" evidence="11">
    <location>
        <begin position="888"/>
        <end position="1168"/>
    </location>
</feature>
<evidence type="ECO:0000256" key="2">
    <source>
        <dbReference type="ARBA" id="ARBA00022448"/>
    </source>
</evidence>
<dbReference type="InterPro" id="IPR003439">
    <property type="entry name" value="ABC_transporter-like_ATP-bd"/>
</dbReference>
<dbReference type="InterPro" id="IPR044746">
    <property type="entry name" value="ABCC_6TM_D1"/>
</dbReference>
<evidence type="ECO:0000256" key="9">
    <source>
        <dbReference type="SAM" id="Phobius"/>
    </source>
</evidence>
<feature type="transmembrane region" description="Helical" evidence="9">
    <location>
        <begin position="875"/>
        <end position="899"/>
    </location>
</feature>
<dbReference type="SMART" id="SM00382">
    <property type="entry name" value="AAA"/>
    <property type="match status" value="2"/>
</dbReference>
<keyword evidence="6 9" id="KW-1133">Transmembrane helix</keyword>
<dbReference type="EMBL" id="JARVKM010000009">
    <property type="protein sequence ID" value="KAK9779806.1"/>
    <property type="molecule type" value="Genomic_DNA"/>
</dbReference>
<keyword evidence="13" id="KW-1185">Reference proteome</keyword>